<keyword evidence="3" id="KW-0677">Repeat</keyword>
<dbReference type="PANTHER" id="PTHR12537">
    <property type="entry name" value="RNA BINDING PROTEIN PUMILIO-RELATED"/>
    <property type="match status" value="1"/>
</dbReference>
<dbReference type="Gene3D" id="1.25.10.10">
    <property type="entry name" value="Leucine-rich Repeat Variant"/>
    <property type="match status" value="1"/>
</dbReference>
<dbReference type="PROSITE" id="PS50303">
    <property type="entry name" value="PUM_HD"/>
    <property type="match status" value="1"/>
</dbReference>
<dbReference type="SUPFAM" id="SSF48371">
    <property type="entry name" value="ARM repeat"/>
    <property type="match status" value="1"/>
</dbReference>
<proteinExistence type="predicted"/>
<reference evidence="8 9" key="1">
    <citation type="submission" date="2021-03" db="EMBL/GenBank/DDBJ databases">
        <authorList>
            <person name="King G.J."/>
            <person name="Bancroft I."/>
            <person name="Baten A."/>
            <person name="Bloomfield J."/>
            <person name="Borpatragohain P."/>
            <person name="He Z."/>
            <person name="Irish N."/>
            <person name="Irwin J."/>
            <person name="Liu K."/>
            <person name="Mauleon R.P."/>
            <person name="Moore J."/>
            <person name="Morris R."/>
            <person name="Ostergaard L."/>
            <person name="Wang B."/>
            <person name="Wells R."/>
        </authorList>
    </citation>
    <scope>NUCLEOTIDE SEQUENCE [LARGE SCALE GENOMIC DNA]</scope>
    <source>
        <strain evidence="8">R-o-18</strain>
        <tissue evidence="8">Leaf</tissue>
    </source>
</reference>
<comment type="subcellular location">
    <subcellularLocation>
        <location evidence="1">Cytoplasm</location>
    </subcellularLocation>
</comment>
<evidence type="ECO:0000259" key="7">
    <source>
        <dbReference type="PROSITE" id="PS50303"/>
    </source>
</evidence>
<dbReference type="InterPro" id="IPR011989">
    <property type="entry name" value="ARM-like"/>
</dbReference>
<comment type="caution">
    <text evidence="8">The sequence shown here is derived from an EMBL/GenBank/DDBJ whole genome shotgun (WGS) entry which is preliminary data.</text>
</comment>
<dbReference type="Pfam" id="PF00806">
    <property type="entry name" value="PUF"/>
    <property type="match status" value="3"/>
</dbReference>
<name>A0ABQ7KYW4_BRACM</name>
<feature type="domain" description="PUM-HD" evidence="7">
    <location>
        <begin position="1"/>
        <end position="288"/>
    </location>
</feature>
<keyword evidence="4" id="KW-0810">Translation regulation</keyword>
<keyword evidence="9" id="KW-1185">Reference proteome</keyword>
<dbReference type="PROSITE" id="PS50302">
    <property type="entry name" value="PUM"/>
    <property type="match status" value="1"/>
</dbReference>
<evidence type="ECO:0000256" key="2">
    <source>
        <dbReference type="ARBA" id="ARBA00022490"/>
    </source>
</evidence>
<dbReference type="SMART" id="SM00025">
    <property type="entry name" value="Pumilio"/>
    <property type="match status" value="4"/>
</dbReference>
<evidence type="ECO:0000256" key="1">
    <source>
        <dbReference type="ARBA" id="ARBA00004496"/>
    </source>
</evidence>
<keyword evidence="2" id="KW-0963">Cytoplasm</keyword>
<gene>
    <name evidence="8" type="primary">A07p011820.1_BraROA</name>
    <name evidence="8" type="ORF">IGI04_026482</name>
</gene>
<feature type="repeat" description="Pumilio" evidence="6">
    <location>
        <begin position="184"/>
        <end position="220"/>
    </location>
</feature>
<evidence type="ECO:0000256" key="4">
    <source>
        <dbReference type="ARBA" id="ARBA00022845"/>
    </source>
</evidence>
<dbReference type="EMBL" id="JADBGQ010000009">
    <property type="protein sequence ID" value="KAG5378640.1"/>
    <property type="molecule type" value="Genomic_DNA"/>
</dbReference>
<keyword evidence="5" id="KW-0694">RNA-binding</keyword>
<protein>
    <recommendedName>
        <fullName evidence="7">PUM-HD domain-containing protein</fullName>
    </recommendedName>
</protein>
<evidence type="ECO:0000313" key="8">
    <source>
        <dbReference type="EMBL" id="KAG5378640.1"/>
    </source>
</evidence>
<accession>A0ABQ7KYW4</accession>
<dbReference type="InterPro" id="IPR033133">
    <property type="entry name" value="PUM-HD"/>
</dbReference>
<evidence type="ECO:0000313" key="9">
    <source>
        <dbReference type="Proteomes" id="UP000823674"/>
    </source>
</evidence>
<dbReference type="Proteomes" id="UP000823674">
    <property type="component" value="Chromosome A07"/>
</dbReference>
<sequence length="288" mass="32875">MANLQGKIAAFSGDQTEALHLCDLLENASVADLEKVHREFRERLFFLSEHEFGSLLLMKFCARISDLNLEEPIIQLLADHIADLERMKMTLLNGIGSLFRTLNVRQLEPLMRLIAFNIINLSSDPRSLANFESMVQIARYDVQMCLIDMMRPCVLDIARDKNGNNALQSLIILHNGASDFLVNTMANNITSLSHHPYASFVIQKCLHLGSKRNVLFIIFELSTTGLLSLLYQRFGNYVLQSVVRRISVLNAEQCRELISEILSRRNELETHDSARKVFKTCDYVLKKM</sequence>
<dbReference type="InterPro" id="IPR001313">
    <property type="entry name" value="Pumilio_RNA-bd_rpt"/>
</dbReference>
<dbReference type="PANTHER" id="PTHR12537:SF119">
    <property type="entry name" value="PUMILIO HOMOLOG 6, CHLOROPLASTIC"/>
    <property type="match status" value="1"/>
</dbReference>
<evidence type="ECO:0000256" key="6">
    <source>
        <dbReference type="PROSITE-ProRule" id="PRU00317"/>
    </source>
</evidence>
<evidence type="ECO:0000256" key="5">
    <source>
        <dbReference type="ARBA" id="ARBA00022884"/>
    </source>
</evidence>
<evidence type="ECO:0000256" key="3">
    <source>
        <dbReference type="ARBA" id="ARBA00022737"/>
    </source>
</evidence>
<dbReference type="InterPro" id="IPR016024">
    <property type="entry name" value="ARM-type_fold"/>
</dbReference>
<organism evidence="8 9">
    <name type="scientific">Brassica rapa subsp. trilocularis</name>
    <dbReference type="NCBI Taxonomy" id="1813537"/>
    <lineage>
        <taxon>Eukaryota</taxon>
        <taxon>Viridiplantae</taxon>
        <taxon>Streptophyta</taxon>
        <taxon>Embryophyta</taxon>
        <taxon>Tracheophyta</taxon>
        <taxon>Spermatophyta</taxon>
        <taxon>Magnoliopsida</taxon>
        <taxon>eudicotyledons</taxon>
        <taxon>Gunneridae</taxon>
        <taxon>Pentapetalae</taxon>
        <taxon>rosids</taxon>
        <taxon>malvids</taxon>
        <taxon>Brassicales</taxon>
        <taxon>Brassicaceae</taxon>
        <taxon>Brassiceae</taxon>
        <taxon>Brassica</taxon>
    </lineage>
</organism>